<dbReference type="InterPro" id="IPR009057">
    <property type="entry name" value="Homeodomain-like_sf"/>
</dbReference>
<dbReference type="GO" id="GO:0005634">
    <property type="term" value="C:nucleus"/>
    <property type="evidence" value="ECO:0007669"/>
    <property type="project" value="UniProtKB-SubCell"/>
</dbReference>
<feature type="region of interest" description="Disordered" evidence="3">
    <location>
        <begin position="868"/>
        <end position="913"/>
    </location>
</feature>
<proteinExistence type="predicted"/>
<dbReference type="CDD" id="cd00167">
    <property type="entry name" value="SANT"/>
    <property type="match status" value="1"/>
</dbReference>
<feature type="domain" description="Myb-like" evidence="4">
    <location>
        <begin position="85"/>
        <end position="135"/>
    </location>
</feature>
<feature type="compositionally biased region" description="Basic residues" evidence="3">
    <location>
        <begin position="630"/>
        <end position="643"/>
    </location>
</feature>
<dbReference type="GO" id="GO:0000981">
    <property type="term" value="F:DNA-binding transcription factor activity, RNA polymerase II-specific"/>
    <property type="evidence" value="ECO:0007669"/>
    <property type="project" value="TreeGrafter"/>
</dbReference>
<dbReference type="AlphaFoldDB" id="A0AAN8V9D3"/>
<gene>
    <name evidence="6" type="ORF">RJ641_005985</name>
</gene>
<evidence type="ECO:0000313" key="6">
    <source>
        <dbReference type="EMBL" id="KAK6927394.1"/>
    </source>
</evidence>
<dbReference type="EMBL" id="JBAMMX010000014">
    <property type="protein sequence ID" value="KAK6927394.1"/>
    <property type="molecule type" value="Genomic_DNA"/>
</dbReference>
<dbReference type="PROSITE" id="PS51294">
    <property type="entry name" value="HTH_MYB"/>
    <property type="match status" value="2"/>
</dbReference>
<feature type="compositionally biased region" description="Low complexity" evidence="3">
    <location>
        <begin position="24"/>
        <end position="36"/>
    </location>
</feature>
<dbReference type="Pfam" id="PF00249">
    <property type="entry name" value="Myb_DNA-binding"/>
    <property type="match status" value="2"/>
</dbReference>
<feature type="domain" description="HTH myb-type" evidence="5">
    <location>
        <begin position="85"/>
        <end position="139"/>
    </location>
</feature>
<dbReference type="FunFam" id="1.10.10.60:FF:000324">
    <property type="entry name" value="Transcription factor MYB3R-2"/>
    <property type="match status" value="1"/>
</dbReference>
<evidence type="ECO:0000256" key="1">
    <source>
        <dbReference type="ARBA" id="ARBA00004123"/>
    </source>
</evidence>
<comment type="subcellular location">
    <subcellularLocation>
        <location evidence="1">Nucleus</location>
    </subcellularLocation>
</comment>
<dbReference type="InterPro" id="IPR017930">
    <property type="entry name" value="Myb_dom"/>
</dbReference>
<evidence type="ECO:0000259" key="4">
    <source>
        <dbReference type="PROSITE" id="PS50090"/>
    </source>
</evidence>
<feature type="domain" description="HTH myb-type" evidence="5">
    <location>
        <begin position="36"/>
        <end position="65"/>
    </location>
</feature>
<dbReference type="PANTHER" id="PTHR45614">
    <property type="entry name" value="MYB PROTEIN-RELATED"/>
    <property type="match status" value="1"/>
</dbReference>
<name>A0AAN8V9D3_9MAGN</name>
<dbReference type="PANTHER" id="PTHR45614:SF123">
    <property type="entry name" value="MYB DNA-BINDING DOMAIN SUPERFAMILY PROTEIN-RELATED"/>
    <property type="match status" value="1"/>
</dbReference>
<dbReference type="GO" id="GO:0000978">
    <property type="term" value="F:RNA polymerase II cis-regulatory region sequence-specific DNA binding"/>
    <property type="evidence" value="ECO:0007669"/>
    <property type="project" value="TreeGrafter"/>
</dbReference>
<dbReference type="InterPro" id="IPR001005">
    <property type="entry name" value="SANT/Myb"/>
</dbReference>
<accession>A0AAN8V9D3</accession>
<feature type="domain" description="Myb-like" evidence="4">
    <location>
        <begin position="30"/>
        <end position="84"/>
    </location>
</feature>
<dbReference type="SMART" id="SM00717">
    <property type="entry name" value="SANT"/>
    <property type="match status" value="2"/>
</dbReference>
<feature type="region of interest" description="Disordered" evidence="3">
    <location>
        <begin position="1"/>
        <end position="41"/>
    </location>
</feature>
<dbReference type="InterPro" id="IPR050560">
    <property type="entry name" value="MYB_TF"/>
</dbReference>
<reference evidence="6 7" key="1">
    <citation type="submission" date="2023-12" db="EMBL/GenBank/DDBJ databases">
        <title>A high-quality genome assembly for Dillenia turbinata (Dilleniales).</title>
        <authorList>
            <person name="Chanderbali A."/>
        </authorList>
    </citation>
    <scope>NUCLEOTIDE SEQUENCE [LARGE SCALE GENOMIC DNA]</scope>
    <source>
        <strain evidence="6">LSX21</strain>
        <tissue evidence="6">Leaf</tissue>
    </source>
</reference>
<evidence type="ECO:0000256" key="2">
    <source>
        <dbReference type="ARBA" id="ARBA00023242"/>
    </source>
</evidence>
<evidence type="ECO:0000259" key="5">
    <source>
        <dbReference type="PROSITE" id="PS51294"/>
    </source>
</evidence>
<dbReference type="PROSITE" id="PS50090">
    <property type="entry name" value="MYB_LIKE"/>
    <property type="match status" value="2"/>
</dbReference>
<keyword evidence="2" id="KW-0539">Nucleus</keyword>
<organism evidence="6 7">
    <name type="scientific">Dillenia turbinata</name>
    <dbReference type="NCBI Taxonomy" id="194707"/>
    <lineage>
        <taxon>Eukaryota</taxon>
        <taxon>Viridiplantae</taxon>
        <taxon>Streptophyta</taxon>
        <taxon>Embryophyta</taxon>
        <taxon>Tracheophyta</taxon>
        <taxon>Spermatophyta</taxon>
        <taxon>Magnoliopsida</taxon>
        <taxon>eudicotyledons</taxon>
        <taxon>Gunneridae</taxon>
        <taxon>Pentapetalae</taxon>
        <taxon>Dilleniales</taxon>
        <taxon>Dilleniaceae</taxon>
        <taxon>Dillenia</taxon>
    </lineage>
</organism>
<dbReference type="Proteomes" id="UP001370490">
    <property type="component" value="Unassembled WGS sequence"/>
</dbReference>
<dbReference type="SUPFAM" id="SSF46689">
    <property type="entry name" value="Homeodomain-like"/>
    <property type="match status" value="1"/>
</dbReference>
<comment type="caution">
    <text evidence="6">The sequence shown here is derived from an EMBL/GenBank/DDBJ whole genome shotgun (WGS) entry which is preliminary data.</text>
</comment>
<feature type="region of interest" description="Disordered" evidence="3">
    <location>
        <begin position="622"/>
        <end position="645"/>
    </location>
</feature>
<dbReference type="Gene3D" id="1.10.10.60">
    <property type="entry name" value="Homeodomain-like"/>
    <property type="match status" value="2"/>
</dbReference>
<sequence>MGSPTSSTGFEDAVNWIQPESPFRRSGGPQRRSSSGKWSPEEDDILRGAVELYKGKKWKKIVAIVLSNSSFAHDDADHRWHNHLDPAIKKEAWTPEEELALVQAHQIYGNKWAEICRYLPGRTDNAIKNHWNSSVRKRLESYTAKGLLDPFSNLSKVGQEIPSTSSSFRGIMNDEYPSDPIDQKAAEASLECNYGLTSMGCLQSAMKMVNGYEKSSSPKERNALYDTTFHSLETPHLGFSSKLHEENFASVRTEEMEAGSLRSPSAIVASASTGDTSVRSEKHKNVLISEDGDCRDMESHGFVSSSNTAKEANAFDPSRNTDLLPVQAAYALGSEIVGASASHSHLPMRSDMSECSFGQYTLPIVSSIAARDGLFNPSNLSMLKVQNGDLQKDKFIHPHRNDMENGHFKEQTSQAAAFAIPFSSENSDVGPSNIMDTVPMFEISSPQSKKQDSGSLFYEPPCFPSPFFSCNLTQTHTDPEQEFSPFGIGQVMASPMSCSTPEGLLASLSWATSPDAILKHAAKTFTGTPSIMKKRRRQLLSPLQGRTDNKLENDRNHESFRASNLTTEFCQSDILHDESEIHRGSLRSPLNIPRRKCLVSAEGKENFSQASKEVKEFRRDGSTIPDKTASQKRYHNSMGKRKFGSTDLDAETTADADVAAKRVKRQPPFGKLVEHNGPFDPVAKGEGSMYPKVAKAALDEDFCSAPLSSPAVLVSDKADTEISNLCKFGDSTCERGIESPSVWKSPSFINSFSPGPLLDTEISIEDIGYFLSPGDKSYDAIGLMKRLSECTADAYASAQKVLGNSQGSNHAAHNQRYARQKEQIERRVLDFSDCATPEKGIENRKSSNLNFSSPSSYLMKGCRRTPPAYDPPAGLTEVPPHLPVASDPVLPISDDPTPLRRSSKPHKPPERDLKDLYYFSPGQFVCHSCRLLNANAEAAGGHIFKGLHVAKGNPSLSRSPNLSVLVSPAGCAKHESHLGSITPAQIVSSSTPKEPCCWDSWCQSIKQDIGYLMSPGNGSYDAIGLMKQLSEHTAGVLADAREILGVESPDAILKERLANQNLEENMLRWYLVV</sequence>
<protein>
    <submittedName>
        <fullName evidence="6">SANT/Myb domain</fullName>
    </submittedName>
</protein>
<keyword evidence="7" id="KW-1185">Reference proteome</keyword>
<evidence type="ECO:0000313" key="7">
    <source>
        <dbReference type="Proteomes" id="UP001370490"/>
    </source>
</evidence>
<evidence type="ECO:0000256" key="3">
    <source>
        <dbReference type="SAM" id="MobiDB-lite"/>
    </source>
</evidence>